<evidence type="ECO:0000313" key="9">
    <source>
        <dbReference type="Proteomes" id="UP000236641"/>
    </source>
</evidence>
<dbReference type="InterPro" id="IPR013762">
    <property type="entry name" value="Integrase-like_cat_sf"/>
</dbReference>
<dbReference type="Proteomes" id="UP000236641">
    <property type="component" value="Unassembled WGS sequence"/>
</dbReference>
<evidence type="ECO:0008006" key="10">
    <source>
        <dbReference type="Google" id="ProtNLM"/>
    </source>
</evidence>
<organism evidence="8 9">
    <name type="scientific">Hanstruepera neustonica</name>
    <dbReference type="NCBI Taxonomy" id="1445657"/>
    <lineage>
        <taxon>Bacteria</taxon>
        <taxon>Pseudomonadati</taxon>
        <taxon>Bacteroidota</taxon>
        <taxon>Flavobacteriia</taxon>
        <taxon>Flavobacteriales</taxon>
        <taxon>Flavobacteriaceae</taxon>
        <taxon>Hanstruepera</taxon>
    </lineage>
</organism>
<dbReference type="CDD" id="cd01185">
    <property type="entry name" value="INTN1_C_like"/>
    <property type="match status" value="1"/>
</dbReference>
<evidence type="ECO:0000259" key="7">
    <source>
        <dbReference type="PROSITE" id="PS51900"/>
    </source>
</evidence>
<dbReference type="PROSITE" id="PS51898">
    <property type="entry name" value="TYR_RECOMBINASE"/>
    <property type="match status" value="1"/>
</dbReference>
<dbReference type="PROSITE" id="PS51900">
    <property type="entry name" value="CB"/>
    <property type="match status" value="1"/>
</dbReference>
<dbReference type="RefSeq" id="WP_103051050.1">
    <property type="nucleotide sequence ID" value="NZ_POWF01000001.1"/>
</dbReference>
<evidence type="ECO:0000256" key="5">
    <source>
        <dbReference type="PROSITE-ProRule" id="PRU01248"/>
    </source>
</evidence>
<gene>
    <name evidence="8" type="ORF">C1T31_03440</name>
</gene>
<comment type="similarity">
    <text evidence="1">Belongs to the 'phage' integrase family.</text>
</comment>
<dbReference type="InterPro" id="IPR050090">
    <property type="entry name" value="Tyrosine_recombinase_XerCD"/>
</dbReference>
<dbReference type="InterPro" id="IPR035386">
    <property type="entry name" value="Arm-DNA-bind_5"/>
</dbReference>
<dbReference type="Pfam" id="PF13102">
    <property type="entry name" value="Phage_int_SAM_5"/>
    <property type="match status" value="1"/>
</dbReference>
<evidence type="ECO:0000256" key="1">
    <source>
        <dbReference type="ARBA" id="ARBA00008857"/>
    </source>
</evidence>
<dbReference type="PANTHER" id="PTHR30349">
    <property type="entry name" value="PHAGE INTEGRASE-RELATED"/>
    <property type="match status" value="1"/>
</dbReference>
<dbReference type="InterPro" id="IPR010998">
    <property type="entry name" value="Integrase_recombinase_N"/>
</dbReference>
<keyword evidence="4" id="KW-0233">DNA recombination</keyword>
<feature type="domain" description="Core-binding (CB)" evidence="7">
    <location>
        <begin position="120"/>
        <end position="213"/>
    </location>
</feature>
<name>A0A2K1E4P4_9FLAO</name>
<dbReference type="InterPro" id="IPR011010">
    <property type="entry name" value="DNA_brk_join_enz"/>
</dbReference>
<sequence>MSKSIQSTSGTVKYRLKDVSSKGETSIFLDYSFGRNNRIKFATGYKVKPKNWDNSNQRIRAVSTIANREKVNTDLLKYSSDFITAVSGLNEDDKQDKTILKSLLSKIIRKEVDGEKKKITTFFDYADDYIANKESQSKDIKAVKLSPITVRAYKQTVNRLKEFNKRKSYGLDFNNIDLKFYYKFISYLEEYGYSVNTIGKHIKNLTTILNSATEDGYNSNLKYKSREFKPVSEETVSIYLTEKEIDALYNVDLSKTPYWELARDIFLIGYYTGQRVSDYNGIKPEQIKTFDGREVFEFVQQKTNKKVYVPVHHRVREIMNKRHNGNPPRKLNDPDINEYIKKAGRKAKIEEPITITKTVSGKKESEPVPKHNLIVSHTARRSFCTNAYLSKMPVIDIMAISGHSTEREFYKYIRITPQERAVKIADSSFFNN</sequence>
<evidence type="ECO:0000313" key="8">
    <source>
        <dbReference type="EMBL" id="PNQ75201.1"/>
    </source>
</evidence>
<evidence type="ECO:0000256" key="2">
    <source>
        <dbReference type="ARBA" id="ARBA00022908"/>
    </source>
</evidence>
<comment type="caution">
    <text evidence="8">The sequence shown here is derived from an EMBL/GenBank/DDBJ whole genome shotgun (WGS) entry which is preliminary data.</text>
</comment>
<dbReference type="Gene3D" id="1.10.443.10">
    <property type="entry name" value="Intergrase catalytic core"/>
    <property type="match status" value="1"/>
</dbReference>
<dbReference type="InterPro" id="IPR002104">
    <property type="entry name" value="Integrase_catalytic"/>
</dbReference>
<keyword evidence="3 5" id="KW-0238">DNA-binding</keyword>
<dbReference type="Pfam" id="PF17293">
    <property type="entry name" value="Arm-DNA-bind_5"/>
    <property type="match status" value="1"/>
</dbReference>
<dbReference type="GO" id="GO:0003677">
    <property type="term" value="F:DNA binding"/>
    <property type="evidence" value="ECO:0007669"/>
    <property type="project" value="UniProtKB-UniRule"/>
</dbReference>
<dbReference type="PANTHER" id="PTHR30349:SF64">
    <property type="entry name" value="PROPHAGE INTEGRASE INTD-RELATED"/>
    <property type="match status" value="1"/>
</dbReference>
<dbReference type="InterPro" id="IPR044068">
    <property type="entry name" value="CB"/>
</dbReference>
<evidence type="ECO:0000256" key="3">
    <source>
        <dbReference type="ARBA" id="ARBA00023125"/>
    </source>
</evidence>
<dbReference type="AlphaFoldDB" id="A0A2K1E4P4"/>
<dbReference type="GO" id="GO:0006310">
    <property type="term" value="P:DNA recombination"/>
    <property type="evidence" value="ECO:0007669"/>
    <property type="project" value="UniProtKB-KW"/>
</dbReference>
<dbReference type="OrthoDB" id="892893at2"/>
<dbReference type="Gene3D" id="1.10.150.130">
    <property type="match status" value="1"/>
</dbReference>
<evidence type="ECO:0000259" key="6">
    <source>
        <dbReference type="PROSITE" id="PS51898"/>
    </source>
</evidence>
<evidence type="ECO:0000256" key="4">
    <source>
        <dbReference type="ARBA" id="ARBA00023172"/>
    </source>
</evidence>
<dbReference type="Pfam" id="PF00589">
    <property type="entry name" value="Phage_integrase"/>
    <property type="match status" value="1"/>
</dbReference>
<dbReference type="GO" id="GO:0015074">
    <property type="term" value="P:DNA integration"/>
    <property type="evidence" value="ECO:0007669"/>
    <property type="project" value="UniProtKB-KW"/>
</dbReference>
<keyword evidence="9" id="KW-1185">Reference proteome</keyword>
<dbReference type="InterPro" id="IPR025269">
    <property type="entry name" value="SAM-like_dom"/>
</dbReference>
<proteinExistence type="inferred from homology"/>
<dbReference type="SUPFAM" id="SSF56349">
    <property type="entry name" value="DNA breaking-rejoining enzymes"/>
    <property type="match status" value="1"/>
</dbReference>
<accession>A0A2K1E4P4</accession>
<reference evidence="8 9" key="1">
    <citation type="submission" date="2018-01" db="EMBL/GenBank/DDBJ databases">
        <title>The draft genome of Hanstruepera neustonica JCM19743.</title>
        <authorList>
            <person name="He R.-H."/>
            <person name="Du Z.-J."/>
        </authorList>
    </citation>
    <scope>NUCLEOTIDE SEQUENCE [LARGE SCALE GENOMIC DNA]</scope>
    <source>
        <strain evidence="8 9">JCM19743</strain>
    </source>
</reference>
<keyword evidence="2" id="KW-0229">DNA integration</keyword>
<feature type="domain" description="Tyr recombinase" evidence="6">
    <location>
        <begin position="235"/>
        <end position="426"/>
    </location>
</feature>
<protein>
    <recommendedName>
        <fullName evidence="10">Integrase</fullName>
    </recommendedName>
</protein>
<dbReference type="EMBL" id="POWF01000001">
    <property type="protein sequence ID" value="PNQ75201.1"/>
    <property type="molecule type" value="Genomic_DNA"/>
</dbReference>